<name>A0A151I960_9HYME</name>
<dbReference type="PANTHER" id="PTHR12243:SF67">
    <property type="entry name" value="COREPRESSOR OF PANGOLIN, ISOFORM A-RELATED"/>
    <property type="match status" value="1"/>
</dbReference>
<dbReference type="GO" id="GO:0005667">
    <property type="term" value="C:transcription regulator complex"/>
    <property type="evidence" value="ECO:0007669"/>
    <property type="project" value="TreeGrafter"/>
</dbReference>
<dbReference type="Pfam" id="PF10545">
    <property type="entry name" value="MADF_DNA_bdg"/>
    <property type="match status" value="1"/>
</dbReference>
<protein>
    <recommendedName>
        <fullName evidence="1">MADF domain-containing protein</fullName>
    </recommendedName>
</protein>
<dbReference type="GO" id="GO:0006357">
    <property type="term" value="P:regulation of transcription by RNA polymerase II"/>
    <property type="evidence" value="ECO:0007669"/>
    <property type="project" value="TreeGrafter"/>
</dbReference>
<feature type="domain" description="MADF" evidence="1">
    <location>
        <begin position="19"/>
        <end position="120"/>
    </location>
</feature>
<dbReference type="PROSITE" id="PS51029">
    <property type="entry name" value="MADF"/>
    <property type="match status" value="1"/>
</dbReference>
<organism evidence="2 3">
    <name type="scientific">Cyphomyrmex costatus</name>
    <dbReference type="NCBI Taxonomy" id="456900"/>
    <lineage>
        <taxon>Eukaryota</taxon>
        <taxon>Metazoa</taxon>
        <taxon>Ecdysozoa</taxon>
        <taxon>Arthropoda</taxon>
        <taxon>Hexapoda</taxon>
        <taxon>Insecta</taxon>
        <taxon>Pterygota</taxon>
        <taxon>Neoptera</taxon>
        <taxon>Endopterygota</taxon>
        <taxon>Hymenoptera</taxon>
        <taxon>Apocrita</taxon>
        <taxon>Aculeata</taxon>
        <taxon>Formicoidea</taxon>
        <taxon>Formicidae</taxon>
        <taxon>Myrmicinae</taxon>
        <taxon>Cyphomyrmex</taxon>
    </lineage>
</organism>
<dbReference type="InterPro" id="IPR006578">
    <property type="entry name" value="MADF-dom"/>
</dbReference>
<dbReference type="STRING" id="456900.A0A151I960"/>
<accession>A0A151I960</accession>
<sequence>MTKTVKSGGKQIENEYNEKLIAAVQERPPLYDCRLPLKSRNNLKKEALWKEVANIVQGDDDCDRVRKRWTQLRDSYVKARRKKRQYIPSGSAAAAADELKNTKFSFTWFNQLQFLDDVLQQVP</sequence>
<evidence type="ECO:0000313" key="2">
    <source>
        <dbReference type="EMBL" id="KYM95301.1"/>
    </source>
</evidence>
<dbReference type="GO" id="GO:0005634">
    <property type="term" value="C:nucleus"/>
    <property type="evidence" value="ECO:0007669"/>
    <property type="project" value="TreeGrafter"/>
</dbReference>
<dbReference type="EMBL" id="KQ978316">
    <property type="protein sequence ID" value="KYM95301.1"/>
    <property type="molecule type" value="Genomic_DNA"/>
</dbReference>
<dbReference type="SMART" id="SM00595">
    <property type="entry name" value="MADF"/>
    <property type="match status" value="1"/>
</dbReference>
<dbReference type="InterPro" id="IPR039353">
    <property type="entry name" value="TF_Adf1"/>
</dbReference>
<dbReference type="AlphaFoldDB" id="A0A151I960"/>
<keyword evidence="3" id="KW-1185">Reference proteome</keyword>
<reference evidence="2 3" key="1">
    <citation type="submission" date="2016-03" db="EMBL/GenBank/DDBJ databases">
        <title>Cyphomyrmex costatus WGS genome.</title>
        <authorList>
            <person name="Nygaard S."/>
            <person name="Hu H."/>
            <person name="Boomsma J."/>
            <person name="Zhang G."/>
        </authorList>
    </citation>
    <scope>NUCLEOTIDE SEQUENCE [LARGE SCALE GENOMIC DNA]</scope>
    <source>
        <strain evidence="2">MS0001</strain>
        <tissue evidence="2">Whole body</tissue>
    </source>
</reference>
<dbReference type="Proteomes" id="UP000078542">
    <property type="component" value="Unassembled WGS sequence"/>
</dbReference>
<proteinExistence type="predicted"/>
<evidence type="ECO:0000313" key="3">
    <source>
        <dbReference type="Proteomes" id="UP000078542"/>
    </source>
</evidence>
<dbReference type="PANTHER" id="PTHR12243">
    <property type="entry name" value="MADF DOMAIN TRANSCRIPTION FACTOR"/>
    <property type="match status" value="1"/>
</dbReference>
<gene>
    <name evidence="2" type="ORF">ALC62_14054</name>
</gene>
<evidence type="ECO:0000259" key="1">
    <source>
        <dbReference type="PROSITE" id="PS51029"/>
    </source>
</evidence>